<dbReference type="Proteomes" id="UP000481339">
    <property type="component" value="Unassembled WGS sequence"/>
</dbReference>
<organism evidence="10 11">
    <name type="scientific">Pseudoclavibacter caeni</name>
    <dbReference type="NCBI Taxonomy" id="908846"/>
    <lineage>
        <taxon>Bacteria</taxon>
        <taxon>Bacillati</taxon>
        <taxon>Actinomycetota</taxon>
        <taxon>Actinomycetes</taxon>
        <taxon>Micrococcales</taxon>
        <taxon>Microbacteriaceae</taxon>
        <taxon>Pseudoclavibacter</taxon>
    </lineage>
</organism>
<evidence type="ECO:0000256" key="7">
    <source>
        <dbReference type="SAM" id="MobiDB-lite"/>
    </source>
</evidence>
<dbReference type="PANTHER" id="PTHR40077">
    <property type="entry name" value="MEMBRANE PROTEIN-RELATED"/>
    <property type="match status" value="1"/>
</dbReference>
<dbReference type="GO" id="GO:0005886">
    <property type="term" value="C:plasma membrane"/>
    <property type="evidence" value="ECO:0007669"/>
    <property type="project" value="UniProtKB-SubCell"/>
</dbReference>
<accession>A0A7C8FY30</accession>
<evidence type="ECO:0000256" key="5">
    <source>
        <dbReference type="ARBA" id="ARBA00023136"/>
    </source>
</evidence>
<dbReference type="NCBIfam" id="TIGR03954">
    <property type="entry name" value="integ_memb_HG"/>
    <property type="match status" value="1"/>
</dbReference>
<feature type="transmembrane region" description="Helical" evidence="8">
    <location>
        <begin position="21"/>
        <end position="41"/>
    </location>
</feature>
<evidence type="ECO:0000256" key="6">
    <source>
        <dbReference type="SAM" id="Coils"/>
    </source>
</evidence>
<dbReference type="OrthoDB" id="9342687at2"/>
<gene>
    <name evidence="10" type="ORF">F8O02_05525</name>
</gene>
<comment type="subcellular location">
    <subcellularLocation>
        <location evidence="1">Cell membrane</location>
        <topology evidence="1">Multi-pass membrane protein</topology>
    </subcellularLocation>
</comment>
<evidence type="ECO:0000256" key="1">
    <source>
        <dbReference type="ARBA" id="ARBA00004651"/>
    </source>
</evidence>
<reference evidence="10 11" key="1">
    <citation type="submission" date="2019-09" db="EMBL/GenBank/DDBJ databases">
        <title>Phylogeny of genus Pseudoclavibacter and closely related genus.</title>
        <authorList>
            <person name="Li Y."/>
        </authorList>
    </citation>
    <scope>NUCLEOTIDE SEQUENCE [LARGE SCALE GENOMIC DNA]</scope>
    <source>
        <strain evidence="10 11">JCM 16921</strain>
    </source>
</reference>
<protein>
    <submittedName>
        <fullName evidence="10">DUF3817 domain-containing protein</fullName>
    </submittedName>
</protein>
<dbReference type="EMBL" id="WBKA01000003">
    <property type="protein sequence ID" value="KAB1632457.1"/>
    <property type="molecule type" value="Genomic_DNA"/>
</dbReference>
<evidence type="ECO:0000256" key="8">
    <source>
        <dbReference type="SAM" id="Phobius"/>
    </source>
</evidence>
<keyword evidence="2" id="KW-1003">Cell membrane</keyword>
<feature type="domain" description="DUF3817" evidence="9">
    <location>
        <begin position="23"/>
        <end position="137"/>
    </location>
</feature>
<feature type="transmembrane region" description="Helical" evidence="8">
    <location>
        <begin position="114"/>
        <end position="133"/>
    </location>
</feature>
<feature type="compositionally biased region" description="Low complexity" evidence="7">
    <location>
        <begin position="175"/>
        <end position="197"/>
    </location>
</feature>
<dbReference type="InterPro" id="IPR023845">
    <property type="entry name" value="DUF3817_TM"/>
</dbReference>
<dbReference type="Pfam" id="PF12823">
    <property type="entry name" value="DUF3817"/>
    <property type="match status" value="1"/>
</dbReference>
<feature type="coiled-coil region" evidence="6">
    <location>
        <begin position="138"/>
        <end position="165"/>
    </location>
</feature>
<evidence type="ECO:0000256" key="3">
    <source>
        <dbReference type="ARBA" id="ARBA00022692"/>
    </source>
</evidence>
<evidence type="ECO:0000313" key="10">
    <source>
        <dbReference type="EMBL" id="KAB1632457.1"/>
    </source>
</evidence>
<keyword evidence="4 8" id="KW-1133">Transmembrane helix</keyword>
<dbReference type="AlphaFoldDB" id="A0A7C8FY30"/>
<dbReference type="PANTHER" id="PTHR40077:SF2">
    <property type="entry name" value="MEMBRANE PROTEIN"/>
    <property type="match status" value="1"/>
</dbReference>
<keyword evidence="11" id="KW-1185">Reference proteome</keyword>
<sequence length="203" mass="22067">MDAMTRKPILPARDRRRLPGAIRFYSVFAYVTGVFLLLLVAEMVLKYVPWHDGYGYEVFANTQHGVQLVSADPVFVESAQGVNLSIGVLIVHGWLYVVYLIADFRLWTLLRWPLKNFILIALGGVVPFLSFIVEHFMSARARRDLADANRRAEEHDTAIAALRAQVAADAATAGSAAADGTGSDPGGAAPETAASDAAAREPR</sequence>
<evidence type="ECO:0000256" key="2">
    <source>
        <dbReference type="ARBA" id="ARBA00022475"/>
    </source>
</evidence>
<keyword evidence="5 8" id="KW-0472">Membrane</keyword>
<evidence type="ECO:0000313" key="11">
    <source>
        <dbReference type="Proteomes" id="UP000481339"/>
    </source>
</evidence>
<feature type="region of interest" description="Disordered" evidence="7">
    <location>
        <begin position="175"/>
        <end position="203"/>
    </location>
</feature>
<proteinExistence type="predicted"/>
<evidence type="ECO:0000256" key="4">
    <source>
        <dbReference type="ARBA" id="ARBA00022989"/>
    </source>
</evidence>
<keyword evidence="6" id="KW-0175">Coiled coil</keyword>
<evidence type="ECO:0000259" key="9">
    <source>
        <dbReference type="Pfam" id="PF12823"/>
    </source>
</evidence>
<feature type="transmembrane region" description="Helical" evidence="8">
    <location>
        <begin position="82"/>
        <end position="102"/>
    </location>
</feature>
<name>A0A7C8FY30_9MICO</name>
<comment type="caution">
    <text evidence="10">The sequence shown here is derived from an EMBL/GenBank/DDBJ whole genome shotgun (WGS) entry which is preliminary data.</text>
</comment>
<keyword evidence="3 8" id="KW-0812">Transmembrane</keyword>